<name>A0A9P6C938_9AGAR</name>
<dbReference type="PANTHER" id="PTHR38644">
    <property type="entry name" value="EXPRESSED PROTEIN"/>
    <property type="match status" value="1"/>
</dbReference>
<evidence type="ECO:0000313" key="3">
    <source>
        <dbReference type="Proteomes" id="UP000807342"/>
    </source>
</evidence>
<feature type="region of interest" description="Disordered" evidence="1">
    <location>
        <begin position="1"/>
        <end position="20"/>
    </location>
</feature>
<evidence type="ECO:0000313" key="2">
    <source>
        <dbReference type="EMBL" id="KAF9452738.1"/>
    </source>
</evidence>
<protein>
    <submittedName>
        <fullName evidence="2">Uncharacterized protein</fullName>
    </submittedName>
</protein>
<sequence length="636" mass="69410">MSAGPPLNQPHTRLLSTSQRRCSNTQAELATTRHEALTLEHKIENLLEPVSKVGERPSDLTRTVEITEFWKDVLSDAFENLSTAAERPARVVVLGVDDWSGAEDLVTALLEEPLSSDQTQEDSLRDRWAKSGSSSSLTISAKPSGSSSSIHLSSSYLEQFSIPLEITELRSSASLLTSPNATLPTALFKADVPIIVFNPLTTPLSTLERLDFPSHVIFVASENPHLNTSLLQRRIQEQLLPSPNSEGVSPEGQRLLFVDPSRALSAVQAFRSNPTSALAIQQYQDNFSGSGISLVTKAIRDVVDSGANTSSPTAHLRNRTAIIQLHDALNAFCANVQVVQRSLDDILEGASQLTGRVEEAKVRVPSEVLGYGINPVIQEAKQTGTDVVGESLRLASKEMRAVLDRLSWWKTMWRIDEVSGIVGGAVDRVWCKDLEKKLILQTGCLLSLQQELTKSATIFVNHQTPTLTPLPRASHVHPLFTAHILKNTLSQLSSSPSYTLMPNSLTHPITKRKSQLLTYPTARLHLKAQRLVFGMSAGVASGSGFTWAGWMGYLMQSAGESAGSAIWNAVGMGMDPTTGIGVGLLGAAASVRWAVGKWEKEKRKWWADWERIGQGLERDLKVRTGYALPLESPLIL</sequence>
<evidence type="ECO:0000256" key="1">
    <source>
        <dbReference type="SAM" id="MobiDB-lite"/>
    </source>
</evidence>
<dbReference type="PANTHER" id="PTHR38644:SF1">
    <property type="entry name" value="EXPRESSED PROTEIN"/>
    <property type="match status" value="1"/>
</dbReference>
<dbReference type="OrthoDB" id="5319015at2759"/>
<comment type="caution">
    <text evidence="2">The sequence shown here is derived from an EMBL/GenBank/DDBJ whole genome shotgun (WGS) entry which is preliminary data.</text>
</comment>
<dbReference type="AlphaFoldDB" id="A0A9P6C938"/>
<reference evidence="2" key="1">
    <citation type="submission" date="2020-11" db="EMBL/GenBank/DDBJ databases">
        <authorList>
            <consortium name="DOE Joint Genome Institute"/>
            <person name="Ahrendt S."/>
            <person name="Riley R."/>
            <person name="Andreopoulos W."/>
            <person name="Labutti K."/>
            <person name="Pangilinan J."/>
            <person name="Ruiz-Duenas F.J."/>
            <person name="Barrasa J.M."/>
            <person name="Sanchez-Garcia M."/>
            <person name="Camarero S."/>
            <person name="Miyauchi S."/>
            <person name="Serrano A."/>
            <person name="Linde D."/>
            <person name="Babiker R."/>
            <person name="Drula E."/>
            <person name="Ayuso-Fernandez I."/>
            <person name="Pacheco R."/>
            <person name="Padilla G."/>
            <person name="Ferreira P."/>
            <person name="Barriuso J."/>
            <person name="Kellner H."/>
            <person name="Castanera R."/>
            <person name="Alfaro M."/>
            <person name="Ramirez L."/>
            <person name="Pisabarro A.G."/>
            <person name="Kuo A."/>
            <person name="Tritt A."/>
            <person name="Lipzen A."/>
            <person name="He G."/>
            <person name="Yan M."/>
            <person name="Ng V."/>
            <person name="Cullen D."/>
            <person name="Martin F."/>
            <person name="Rosso M.-N."/>
            <person name="Henrissat B."/>
            <person name="Hibbett D."/>
            <person name="Martinez A.T."/>
            <person name="Grigoriev I.V."/>
        </authorList>
    </citation>
    <scope>NUCLEOTIDE SEQUENCE</scope>
    <source>
        <strain evidence="2">MF-IS2</strain>
    </source>
</reference>
<proteinExistence type="predicted"/>
<dbReference type="Proteomes" id="UP000807342">
    <property type="component" value="Unassembled WGS sequence"/>
</dbReference>
<keyword evidence="3" id="KW-1185">Reference proteome</keyword>
<dbReference type="EMBL" id="MU151068">
    <property type="protein sequence ID" value="KAF9452738.1"/>
    <property type="molecule type" value="Genomic_DNA"/>
</dbReference>
<accession>A0A9P6C938</accession>
<feature type="compositionally biased region" description="Polar residues" evidence="1">
    <location>
        <begin position="9"/>
        <end position="20"/>
    </location>
</feature>
<gene>
    <name evidence="2" type="ORF">P691DRAFT_783294</name>
</gene>
<organism evidence="2 3">
    <name type="scientific">Macrolepiota fuliginosa MF-IS2</name>
    <dbReference type="NCBI Taxonomy" id="1400762"/>
    <lineage>
        <taxon>Eukaryota</taxon>
        <taxon>Fungi</taxon>
        <taxon>Dikarya</taxon>
        <taxon>Basidiomycota</taxon>
        <taxon>Agaricomycotina</taxon>
        <taxon>Agaricomycetes</taxon>
        <taxon>Agaricomycetidae</taxon>
        <taxon>Agaricales</taxon>
        <taxon>Agaricineae</taxon>
        <taxon>Agaricaceae</taxon>
        <taxon>Macrolepiota</taxon>
    </lineage>
</organism>